<dbReference type="SUPFAM" id="SSF81901">
    <property type="entry name" value="HCP-like"/>
    <property type="match status" value="1"/>
</dbReference>
<dbReference type="PROSITE" id="PS50005">
    <property type="entry name" value="TPR"/>
    <property type="match status" value="2"/>
</dbReference>
<dbReference type="Gene3D" id="1.25.40.10">
    <property type="entry name" value="Tetratricopeptide repeat domain"/>
    <property type="match status" value="2"/>
</dbReference>
<dbReference type="EMBL" id="UOET01000379">
    <property type="protein sequence ID" value="VAW29543.1"/>
    <property type="molecule type" value="Genomic_DNA"/>
</dbReference>
<accession>A0A3B0UMU3</accession>
<dbReference type="Pfam" id="PF13174">
    <property type="entry name" value="TPR_6"/>
    <property type="match status" value="1"/>
</dbReference>
<proteinExistence type="predicted"/>
<dbReference type="SUPFAM" id="SSF48452">
    <property type="entry name" value="TPR-like"/>
    <property type="match status" value="1"/>
</dbReference>
<dbReference type="AlphaFoldDB" id="A0A3B0UMU3"/>
<dbReference type="Pfam" id="PF13181">
    <property type="entry name" value="TPR_8"/>
    <property type="match status" value="1"/>
</dbReference>
<sequence length="891" mass="103798">MRINKASSFLFTLILFGIGLTLSSCSTRRNIALARAYHNLTSHYNVYWNGQQNLMSGADYLRANAKDNYARILRVYNYGGKKLARQMSDKMELTIKKAALAIQNHSMVFGRKERIYWVMKSYLMMGQAFFYKHDFTGARRVFDFVQKKYNYSPIHYFGTLWLAKTYIEMKQFGKAEAALNLLSSQQAAKNFPKEVKDALPAVYADFYLSQNNPSAAYAYLEKSIDVTRNRDLLSRVYFIMGQINMREGDLQQAGDYFTKVMKRNPPFQMDFEARLNLAKSYDATNGNSKYIVKTLEKMARKNQYRTYRDQIYYALAEIAERNKNDSLMVHYLRLSVSYSKDNDYQKLTALLKLAEDYFQHGNYVPAEAYYDTAVQFLPKDYPHYLQIKNKSRVLSQLVLNLQSIRTQDSLQRLAHMDKTQLYALIDKKIAYYKTVLAREKKAAEVTSENGAPGQLSGTNTNMSAGGATGSGGWYFYNKLALSQGFNEFQQKWGRRKLEDLWFLSDKQTSMANVGIAEEDATAIGKNAPKAENIKQIPTGPETRGYYLKDLPKTEKDFRQSDSLIVSDYSKLGFLYLEELNDTTDALKTYLDLQVKYPDNQYRLQNWYHLYKIYSGLGKTSKAMRYKGLILENYPGSLYAKVLNDPDYYKKLENKHNEAERLYSRTFLAFERGQYYRVITYASRALAKYSNDTVSAPKFMYLRALSLGKVQVPDSLYTALRQLIIRYPNSPLKERSLAIIKMLQINYGIGISQKEREALLAAQNKKKETGPYAYKRTAPQYIMLVADRRRVDARALEIRLSDFNQKYFRQQLLQMNSLALDNKFNLILVKQFANQDDAKNYYSRLIKDPYVFSGIQKKNYHLFIISVENYPLFYKKKDMKVYQRFFNEYYQK</sequence>
<dbReference type="SMART" id="SM00028">
    <property type="entry name" value="TPR"/>
    <property type="match status" value="3"/>
</dbReference>
<dbReference type="InterPro" id="IPR019734">
    <property type="entry name" value="TPR_rpt"/>
</dbReference>
<organism evidence="1">
    <name type="scientific">hydrothermal vent metagenome</name>
    <dbReference type="NCBI Taxonomy" id="652676"/>
    <lineage>
        <taxon>unclassified sequences</taxon>
        <taxon>metagenomes</taxon>
        <taxon>ecological metagenomes</taxon>
    </lineage>
</organism>
<gene>
    <name evidence="1" type="ORF">MNBD_BACTEROID07-1473</name>
</gene>
<evidence type="ECO:0000313" key="1">
    <source>
        <dbReference type="EMBL" id="VAW29543.1"/>
    </source>
</evidence>
<dbReference type="InterPro" id="IPR011990">
    <property type="entry name" value="TPR-like_helical_dom_sf"/>
</dbReference>
<name>A0A3B0UMU3_9ZZZZ</name>
<protein>
    <submittedName>
        <fullName evidence="1">Uncharacterized protein</fullName>
    </submittedName>
</protein>
<reference evidence="1" key="1">
    <citation type="submission" date="2018-06" db="EMBL/GenBank/DDBJ databases">
        <authorList>
            <person name="Zhirakovskaya E."/>
        </authorList>
    </citation>
    <scope>NUCLEOTIDE SEQUENCE</scope>
</reference>
<dbReference type="PROSITE" id="PS51257">
    <property type="entry name" value="PROKAR_LIPOPROTEIN"/>
    <property type="match status" value="1"/>
</dbReference>